<dbReference type="Gene3D" id="3.40.1350.10">
    <property type="match status" value="1"/>
</dbReference>
<comment type="caution">
    <text evidence="1">The sequence shown here is derived from an EMBL/GenBank/DDBJ whole genome shotgun (WGS) entry which is preliminary data.</text>
</comment>
<evidence type="ECO:0000313" key="2">
    <source>
        <dbReference type="Proteomes" id="UP000175971"/>
    </source>
</evidence>
<sequence>MPSFQQRKAVGDAHEKRVAEELALRGWDVSPWGQGVLTEAVRVALRGTESSLRWTPDLVAAKDRQVFLIDCKSRMTSRITQRHAVERAAVMAHLQLAAWTQLPICYVFDNLDVLTPLDVLILGRAGPQPAAGSGSPYHLVPTRCSLAFDEVFGTTQQLHTPELGAA</sequence>
<evidence type="ECO:0008006" key="3">
    <source>
        <dbReference type="Google" id="ProtNLM"/>
    </source>
</evidence>
<keyword evidence="2" id="KW-1185">Reference proteome</keyword>
<dbReference type="EMBL" id="LJGZ01000086">
    <property type="protein sequence ID" value="OEV19338.1"/>
    <property type="molecule type" value="Genomic_DNA"/>
</dbReference>
<name>A0A1E7LT69_9ACTN</name>
<organism evidence="1 2">
    <name type="scientific">Streptomyces nanshensis</name>
    <dbReference type="NCBI Taxonomy" id="518642"/>
    <lineage>
        <taxon>Bacteria</taxon>
        <taxon>Bacillati</taxon>
        <taxon>Actinomycetota</taxon>
        <taxon>Actinomycetes</taxon>
        <taxon>Kitasatosporales</taxon>
        <taxon>Streptomycetaceae</taxon>
        <taxon>Streptomyces</taxon>
    </lineage>
</organism>
<gene>
    <name evidence="1" type="ORF">AN221_17585</name>
</gene>
<accession>A0A1E7LT69</accession>
<dbReference type="AlphaFoldDB" id="A0A1E7LT69"/>
<proteinExistence type="predicted"/>
<dbReference type="Proteomes" id="UP000175971">
    <property type="component" value="Unassembled WGS sequence"/>
</dbReference>
<dbReference type="GO" id="GO:0003676">
    <property type="term" value="F:nucleic acid binding"/>
    <property type="evidence" value="ECO:0007669"/>
    <property type="project" value="InterPro"/>
</dbReference>
<dbReference type="SUPFAM" id="SSF52980">
    <property type="entry name" value="Restriction endonuclease-like"/>
    <property type="match status" value="1"/>
</dbReference>
<dbReference type="OrthoDB" id="3535476at2"/>
<dbReference type="InterPro" id="IPR011856">
    <property type="entry name" value="tRNA_endonuc-like_dom_sf"/>
</dbReference>
<dbReference type="InterPro" id="IPR011335">
    <property type="entry name" value="Restrct_endonuc-II-like"/>
</dbReference>
<evidence type="ECO:0000313" key="1">
    <source>
        <dbReference type="EMBL" id="OEV19338.1"/>
    </source>
</evidence>
<reference evidence="1 2" key="1">
    <citation type="journal article" date="2016" name="Front. Microbiol.">
        <title>Comparative Genomics Analysis of Streptomyces Species Reveals Their Adaptation to the Marine Environment and Their Diversity at the Genomic Level.</title>
        <authorList>
            <person name="Tian X."/>
            <person name="Zhang Z."/>
            <person name="Yang T."/>
            <person name="Chen M."/>
            <person name="Li J."/>
            <person name="Chen F."/>
            <person name="Yang J."/>
            <person name="Li W."/>
            <person name="Zhang B."/>
            <person name="Zhang Z."/>
            <person name="Wu J."/>
            <person name="Zhang C."/>
            <person name="Long L."/>
            <person name="Xiao J."/>
        </authorList>
    </citation>
    <scope>NUCLEOTIDE SEQUENCE [LARGE SCALE GENOMIC DNA]</scope>
    <source>
        <strain evidence="1 2">SCSIO M10372</strain>
    </source>
</reference>
<protein>
    <recommendedName>
        <fullName evidence="3">Holliday junction resolvase</fullName>
    </recommendedName>
</protein>
<dbReference type="PATRIC" id="fig|518642.7.peg.180"/>